<evidence type="ECO:0008006" key="2">
    <source>
        <dbReference type="Google" id="ProtNLM"/>
    </source>
</evidence>
<reference evidence="1" key="1">
    <citation type="journal article" date="2008" name="BMC Genomics">
        <title>A conifer genomics resource of 200,000 spruce (Picea spp.) ESTs and 6,464 high-quality, sequence-finished full-length cDNAs for Sitka spruce (Picea sitchensis).</title>
        <authorList>
            <person name="Ralph S.G."/>
            <person name="Chun H.J."/>
            <person name="Kolosova N."/>
            <person name="Cooper D."/>
            <person name="Oddy C."/>
            <person name="Ritland C.E."/>
            <person name="Kirkpatrick R."/>
            <person name="Moore R."/>
            <person name="Barber S."/>
            <person name="Holt R.A."/>
            <person name="Jones S.J."/>
            <person name="Marra M.A."/>
            <person name="Douglas C.J."/>
            <person name="Ritland K."/>
            <person name="Bohlmann J."/>
        </authorList>
    </citation>
    <scope>NUCLEOTIDE SEQUENCE</scope>
    <source>
        <tissue evidence="1">Green portion of the leader tissue</tissue>
    </source>
</reference>
<accession>A9NSI8</accession>
<organism evidence="1">
    <name type="scientific">Picea sitchensis</name>
    <name type="common">Sitka spruce</name>
    <name type="synonym">Pinus sitchensis</name>
    <dbReference type="NCBI Taxonomy" id="3332"/>
    <lineage>
        <taxon>Eukaryota</taxon>
        <taxon>Viridiplantae</taxon>
        <taxon>Streptophyta</taxon>
        <taxon>Embryophyta</taxon>
        <taxon>Tracheophyta</taxon>
        <taxon>Spermatophyta</taxon>
        <taxon>Pinopsida</taxon>
        <taxon>Pinidae</taxon>
        <taxon>Conifers I</taxon>
        <taxon>Pinales</taxon>
        <taxon>Pinaceae</taxon>
        <taxon>Picea</taxon>
    </lineage>
</organism>
<evidence type="ECO:0000313" key="1">
    <source>
        <dbReference type="EMBL" id="ABK23599.1"/>
    </source>
</evidence>
<dbReference type="EMBL" id="EF084277">
    <property type="protein sequence ID" value="ABK23599.1"/>
    <property type="molecule type" value="mRNA"/>
</dbReference>
<dbReference type="AlphaFoldDB" id="A9NSI8"/>
<proteinExistence type="evidence at transcript level"/>
<name>A9NSI8_PICSI</name>
<sequence>MINNYKPIRKTHPIFKIINGSLIDLPSPSNIST</sequence>
<protein>
    <recommendedName>
        <fullName evidence="2">Cytochrome b</fullName>
    </recommendedName>
</protein>